<reference evidence="1 2" key="1">
    <citation type="submission" date="2017-02" db="EMBL/GenBank/DDBJ databases">
        <title>Genomic diversity within the haloalkaliphilic genus Thioalkalivibrio.</title>
        <authorList>
            <person name="Ahn A.-C."/>
            <person name="Meier-Kolthoff J."/>
            <person name="Overmars L."/>
            <person name="Richter M."/>
            <person name="Woyke T."/>
            <person name="Sorokin D.Y."/>
            <person name="Muyzer G."/>
        </authorList>
    </citation>
    <scope>NUCLEOTIDE SEQUENCE [LARGE SCALE GENOMIC DNA]</scope>
    <source>
        <strain evidence="1 2">ALJD</strain>
    </source>
</reference>
<proteinExistence type="predicted"/>
<dbReference type="InterPro" id="IPR005247">
    <property type="entry name" value="YbhB_YbcL/LppC-like"/>
</dbReference>
<dbReference type="Pfam" id="PF01161">
    <property type="entry name" value="PBP"/>
    <property type="match status" value="1"/>
</dbReference>
<accession>A0A1V3NKL6</accession>
<dbReference type="Gene3D" id="3.90.280.10">
    <property type="entry name" value="PEBP-like"/>
    <property type="match status" value="1"/>
</dbReference>
<name>A0A1V3NKL6_9GAMM</name>
<dbReference type="Proteomes" id="UP000189462">
    <property type="component" value="Unassembled WGS sequence"/>
</dbReference>
<evidence type="ECO:0000313" key="1">
    <source>
        <dbReference type="EMBL" id="OOG25428.1"/>
    </source>
</evidence>
<dbReference type="EMBL" id="MVBK01000038">
    <property type="protein sequence ID" value="OOG25428.1"/>
    <property type="molecule type" value="Genomic_DNA"/>
</dbReference>
<protein>
    <submittedName>
        <fullName evidence="1">PEBP family protein</fullName>
    </submittedName>
</protein>
<dbReference type="CDD" id="cd00865">
    <property type="entry name" value="PEBP_bact_arch"/>
    <property type="match status" value="1"/>
</dbReference>
<dbReference type="NCBIfam" id="TIGR00481">
    <property type="entry name" value="YbhB/YbcL family Raf kinase inhibitor-like protein"/>
    <property type="match status" value="1"/>
</dbReference>
<sequence length="139" mass="15073">MPWTASAPNENELPPLEIRAVPEEARSLAILMEDLDSPLGPVTHWLAWNLPADTSRVDALSLPAESRVGMDAFGKVGYLGPIPPEGSHRYRFRLLALDKALDLEAGATRSHFDEAATGHILETADLVGVIERPPTDPDS</sequence>
<dbReference type="AlphaFoldDB" id="A0A1V3NKL6"/>
<gene>
    <name evidence="1" type="ORF">B1C78_06810</name>
</gene>
<dbReference type="SUPFAM" id="SSF49777">
    <property type="entry name" value="PEBP-like"/>
    <property type="match status" value="1"/>
</dbReference>
<organism evidence="1 2">
    <name type="scientific">Thioalkalivibrio denitrificans</name>
    <dbReference type="NCBI Taxonomy" id="108003"/>
    <lineage>
        <taxon>Bacteria</taxon>
        <taxon>Pseudomonadati</taxon>
        <taxon>Pseudomonadota</taxon>
        <taxon>Gammaproteobacteria</taxon>
        <taxon>Chromatiales</taxon>
        <taxon>Ectothiorhodospiraceae</taxon>
        <taxon>Thioalkalivibrio</taxon>
    </lineage>
</organism>
<evidence type="ECO:0000313" key="2">
    <source>
        <dbReference type="Proteomes" id="UP000189462"/>
    </source>
</evidence>
<dbReference type="PANTHER" id="PTHR30289">
    <property type="entry name" value="UNCHARACTERIZED PROTEIN YBCL-RELATED"/>
    <property type="match status" value="1"/>
</dbReference>
<dbReference type="STRING" id="108003.B1C78_06810"/>
<dbReference type="PANTHER" id="PTHR30289:SF1">
    <property type="entry name" value="PEBP (PHOSPHATIDYLETHANOLAMINE-BINDING PROTEIN) FAMILY PROTEIN"/>
    <property type="match status" value="1"/>
</dbReference>
<dbReference type="InterPro" id="IPR008914">
    <property type="entry name" value="PEBP"/>
</dbReference>
<dbReference type="InterPro" id="IPR036610">
    <property type="entry name" value="PEBP-like_sf"/>
</dbReference>
<comment type="caution">
    <text evidence="1">The sequence shown here is derived from an EMBL/GenBank/DDBJ whole genome shotgun (WGS) entry which is preliminary data.</text>
</comment>
<keyword evidence="2" id="KW-1185">Reference proteome</keyword>
<dbReference type="OrthoDB" id="9797506at2"/>